<organism evidence="7 8">
    <name type="scientific">Cryptococcus neoformans Tu259-1</name>
    <dbReference type="NCBI Taxonomy" id="1230072"/>
    <lineage>
        <taxon>Eukaryota</taxon>
        <taxon>Fungi</taxon>
        <taxon>Dikarya</taxon>
        <taxon>Basidiomycota</taxon>
        <taxon>Agaricomycotina</taxon>
        <taxon>Tremellomycetes</taxon>
        <taxon>Tremellales</taxon>
        <taxon>Cryptococcaceae</taxon>
        <taxon>Cryptococcus</taxon>
        <taxon>Cryptococcus neoformans species complex</taxon>
    </lineage>
</organism>
<feature type="transmembrane region" description="Helical" evidence="6">
    <location>
        <begin position="369"/>
        <end position="390"/>
    </location>
</feature>
<evidence type="ECO:0000313" key="7">
    <source>
        <dbReference type="EMBL" id="OXG20698.1"/>
    </source>
</evidence>
<feature type="transmembrane region" description="Helical" evidence="6">
    <location>
        <begin position="334"/>
        <end position="357"/>
    </location>
</feature>
<dbReference type="SUPFAM" id="SSF103473">
    <property type="entry name" value="MFS general substrate transporter"/>
    <property type="match status" value="1"/>
</dbReference>
<dbReference type="Proteomes" id="UP000199727">
    <property type="component" value="Unassembled WGS sequence"/>
</dbReference>
<evidence type="ECO:0000256" key="1">
    <source>
        <dbReference type="ARBA" id="ARBA00004141"/>
    </source>
</evidence>
<dbReference type="InterPro" id="IPR036259">
    <property type="entry name" value="MFS_trans_sf"/>
</dbReference>
<dbReference type="PANTHER" id="PTHR43791:SF41">
    <property type="entry name" value="MAJOR FACILITATOR SUPERFAMILY (MFS) PROFILE DOMAIN-CONTAINING PROTEIN"/>
    <property type="match status" value="1"/>
</dbReference>
<feature type="transmembrane region" description="Helical" evidence="6">
    <location>
        <begin position="173"/>
        <end position="190"/>
    </location>
</feature>
<dbReference type="Pfam" id="PF07690">
    <property type="entry name" value="MFS_1"/>
    <property type="match status" value="1"/>
</dbReference>
<feature type="transmembrane region" description="Helical" evidence="6">
    <location>
        <begin position="266"/>
        <end position="285"/>
    </location>
</feature>
<feature type="transmembrane region" description="Helical" evidence="6">
    <location>
        <begin position="397"/>
        <end position="417"/>
    </location>
</feature>
<feature type="transmembrane region" description="Helical" evidence="6">
    <location>
        <begin position="495"/>
        <end position="513"/>
    </location>
</feature>
<feature type="transmembrane region" description="Helical" evidence="6">
    <location>
        <begin position="429"/>
        <end position="451"/>
    </location>
</feature>
<dbReference type="GO" id="GO:0022857">
    <property type="term" value="F:transmembrane transporter activity"/>
    <property type="evidence" value="ECO:0007669"/>
    <property type="project" value="InterPro"/>
</dbReference>
<dbReference type="AlphaFoldDB" id="A0A854QB95"/>
<keyword evidence="5 6" id="KW-0472">Membrane</keyword>
<gene>
    <name evidence="7" type="ORF">C361_03672</name>
</gene>
<evidence type="ECO:0000256" key="5">
    <source>
        <dbReference type="ARBA" id="ARBA00023136"/>
    </source>
</evidence>
<protein>
    <submittedName>
        <fullName evidence="7">Allantoate permease</fullName>
    </submittedName>
</protein>
<evidence type="ECO:0000256" key="4">
    <source>
        <dbReference type="ARBA" id="ARBA00022989"/>
    </source>
</evidence>
<feature type="transmembrane region" description="Helical" evidence="6">
    <location>
        <begin position="234"/>
        <end position="254"/>
    </location>
</feature>
<dbReference type="InterPro" id="IPR011701">
    <property type="entry name" value="MFS"/>
</dbReference>
<comment type="subcellular location">
    <subcellularLocation>
        <location evidence="1">Membrane</location>
        <topology evidence="1">Multi-pass membrane protein</topology>
    </subcellularLocation>
</comment>
<feature type="transmembrane region" description="Helical" evidence="6">
    <location>
        <begin position="458"/>
        <end position="475"/>
    </location>
</feature>
<evidence type="ECO:0000313" key="8">
    <source>
        <dbReference type="Proteomes" id="UP000199727"/>
    </source>
</evidence>
<comment type="caution">
    <text evidence="7">The sequence shown here is derived from an EMBL/GenBank/DDBJ whole genome shotgun (WGS) entry which is preliminary data.</text>
</comment>
<evidence type="ECO:0000256" key="3">
    <source>
        <dbReference type="ARBA" id="ARBA00022692"/>
    </source>
</evidence>
<keyword evidence="3 6" id="KW-0812">Transmembrane</keyword>
<dbReference type="Gene3D" id="1.20.1250.20">
    <property type="entry name" value="MFS general substrate transporter like domains"/>
    <property type="match status" value="1"/>
</dbReference>
<feature type="transmembrane region" description="Helical" evidence="6">
    <location>
        <begin position="202"/>
        <end position="222"/>
    </location>
</feature>
<dbReference type="GO" id="GO:0016020">
    <property type="term" value="C:membrane"/>
    <property type="evidence" value="ECO:0007669"/>
    <property type="project" value="UniProtKB-SubCell"/>
</dbReference>
<proteinExistence type="predicted"/>
<accession>A0A854QB95</accession>
<feature type="transmembrane region" description="Helical" evidence="6">
    <location>
        <begin position="143"/>
        <end position="161"/>
    </location>
</feature>
<evidence type="ECO:0000256" key="2">
    <source>
        <dbReference type="ARBA" id="ARBA00022448"/>
    </source>
</evidence>
<feature type="transmembrane region" description="Helical" evidence="6">
    <location>
        <begin position="104"/>
        <end position="123"/>
    </location>
</feature>
<dbReference type="EMBL" id="AMKT01000044">
    <property type="protein sequence ID" value="OXG20698.1"/>
    <property type="molecule type" value="Genomic_DNA"/>
</dbReference>
<reference evidence="7 8" key="1">
    <citation type="submission" date="2017-06" db="EMBL/GenBank/DDBJ databases">
        <title>Global population genomics of the pathogenic fungus Cryptococcus neoformans var. grubii.</title>
        <authorList>
            <person name="Cuomo C."/>
            <person name="Litvintseva A."/>
            <person name="Chen Y."/>
            <person name="Young S."/>
            <person name="Zeng Q."/>
            <person name="Chapman S."/>
            <person name="Gujja S."/>
            <person name="Saif S."/>
            <person name="Birren B."/>
        </authorList>
    </citation>
    <scope>NUCLEOTIDE SEQUENCE [LARGE SCALE GENOMIC DNA]</scope>
    <source>
        <strain evidence="7 8">Tu259-1</strain>
    </source>
</reference>
<keyword evidence="4 6" id="KW-1133">Transmembrane helix</keyword>
<dbReference type="PANTHER" id="PTHR43791">
    <property type="entry name" value="PERMEASE-RELATED"/>
    <property type="match status" value="1"/>
</dbReference>
<sequence length="556" mass="62379">MYKGEVFSGKRMALIPQYDVKRDSMDKMETNYDVEKVDLDRHDVLYVPDVAPVATGKQLDEKQNRNYDAAAIFFAELAQRPDADELMAPWTPEEEKAVKRKLDLIVLPLVTISLLLGGTDKVILSTAATFGLKTDLHLVGQQYSWASSIIFFGSMLTVLPQTWLCQRLPTGKIFATNVFFFGVMTFAIMGAKNAASLQAIRFILGMFEGMNTSGAGLVINMWWPKEEQGWRTVVIFNTFSSVLNGLFSYAVQFYTPTKLLSRWQLLYLITACISVAFGVVDWFCLPANATKAWWLTDRQKYIAVQRLAKNQTGMVNTHFKWDHVKEAVLDLRTYLYFLISITLNIPNGGLSGFYSIVIQGLNFNTKQLTLLNIPTGVIGWLAALFWVFVAKYTRQPLLCAMGSVLVCLAGTVVLKVVPKSNIGGSLAALYIVYMYWAPYMVFGQLIMYANVGGTSKKVAVFTISYLGYCVGNLVGPQSFLSREAPGYPTAYTVMLAGYCVSIGLMSLYGFLCWRDNKKKVAQGTEWQQSITGQDTTVAEEWKDLTDKQNPKFRYTF</sequence>
<keyword evidence="2" id="KW-0813">Transport</keyword>
<evidence type="ECO:0000256" key="6">
    <source>
        <dbReference type="SAM" id="Phobius"/>
    </source>
</evidence>
<name>A0A854QB95_CRYNE</name>